<keyword evidence="5 7" id="KW-0378">Hydrolase</keyword>
<gene>
    <name evidence="7 8" type="primary">ybeY</name>
    <name evidence="8" type="ORF">GCM10011385_28950</name>
</gene>
<dbReference type="GO" id="GO:0004521">
    <property type="term" value="F:RNA endonuclease activity"/>
    <property type="evidence" value="ECO:0007669"/>
    <property type="project" value="UniProtKB-UniRule"/>
</dbReference>
<dbReference type="InterPro" id="IPR002036">
    <property type="entry name" value="YbeY"/>
</dbReference>
<evidence type="ECO:0000313" key="8">
    <source>
        <dbReference type="EMBL" id="GGA73242.1"/>
    </source>
</evidence>
<reference evidence="8" key="2">
    <citation type="submission" date="2020-09" db="EMBL/GenBank/DDBJ databases">
        <authorList>
            <person name="Sun Q."/>
            <person name="Zhou Y."/>
        </authorList>
    </citation>
    <scope>NUCLEOTIDE SEQUENCE</scope>
    <source>
        <strain evidence="8">CGMCC 1.15320</strain>
    </source>
</reference>
<dbReference type="InterPro" id="IPR020549">
    <property type="entry name" value="YbeY_CS"/>
</dbReference>
<dbReference type="GO" id="GO:0008270">
    <property type="term" value="F:zinc ion binding"/>
    <property type="evidence" value="ECO:0007669"/>
    <property type="project" value="UniProtKB-UniRule"/>
</dbReference>
<keyword evidence="4 7" id="KW-0255">Endonuclease</keyword>
<evidence type="ECO:0000256" key="1">
    <source>
        <dbReference type="ARBA" id="ARBA00010875"/>
    </source>
</evidence>
<dbReference type="InterPro" id="IPR023091">
    <property type="entry name" value="MetalPrtase_cat_dom_sf_prd"/>
</dbReference>
<name>A0A916W7A6_9HYPH</name>
<dbReference type="EMBL" id="BMIF01000009">
    <property type="protein sequence ID" value="GGA73242.1"/>
    <property type="molecule type" value="Genomic_DNA"/>
</dbReference>
<dbReference type="SUPFAM" id="SSF55486">
    <property type="entry name" value="Metalloproteases ('zincins'), catalytic domain"/>
    <property type="match status" value="1"/>
</dbReference>
<evidence type="ECO:0000256" key="3">
    <source>
        <dbReference type="ARBA" id="ARBA00022723"/>
    </source>
</evidence>
<dbReference type="NCBIfam" id="TIGR00043">
    <property type="entry name" value="rRNA maturation RNase YbeY"/>
    <property type="match status" value="1"/>
</dbReference>
<comment type="caution">
    <text evidence="8">The sequence shown here is derived from an EMBL/GenBank/DDBJ whole genome shotgun (WGS) entry which is preliminary data.</text>
</comment>
<comment type="function">
    <text evidence="7">Single strand-specific metallo-endoribonuclease involved in late-stage 70S ribosome quality control and in maturation of the 3' terminus of the 16S rRNA.</text>
</comment>
<dbReference type="PANTHER" id="PTHR46986">
    <property type="entry name" value="ENDORIBONUCLEASE YBEY, CHLOROPLASTIC"/>
    <property type="match status" value="1"/>
</dbReference>
<sequence>MPEDNTDDTSKLDIEISVEGGDWASEDELYALASRAIHAAMSEVTDIEEGQTVSLLFTDDESIRDLNARFRDKDKPTNVLSFPGPEGSQMPGIPPHFGDIALAYETIAREAEAEGKSFEHHLTHLIVHGFLHLAGYDHIEPEEAEEMEDLERIILRGLAISDPYD</sequence>
<dbReference type="AlphaFoldDB" id="A0A916W7A6"/>
<comment type="cofactor">
    <cofactor evidence="7">
        <name>Zn(2+)</name>
        <dbReference type="ChEBI" id="CHEBI:29105"/>
    </cofactor>
    <text evidence="7">Binds 1 zinc ion.</text>
</comment>
<evidence type="ECO:0000256" key="4">
    <source>
        <dbReference type="ARBA" id="ARBA00022759"/>
    </source>
</evidence>
<comment type="similarity">
    <text evidence="1 7">Belongs to the endoribonuclease YbeY family.</text>
</comment>
<dbReference type="RefSeq" id="WP_188721805.1">
    <property type="nucleotide sequence ID" value="NZ_BMIF01000009.1"/>
</dbReference>
<feature type="binding site" evidence="7">
    <location>
        <position position="132"/>
    </location>
    <ligand>
        <name>Zn(2+)</name>
        <dbReference type="ChEBI" id="CHEBI:29105"/>
        <note>catalytic</note>
    </ligand>
</feature>
<keyword evidence="6 7" id="KW-0862">Zinc</keyword>
<protein>
    <recommendedName>
        <fullName evidence="7">Endoribonuclease YbeY</fullName>
        <ecNumber evidence="7">3.1.-.-</ecNumber>
    </recommendedName>
</protein>
<keyword evidence="7" id="KW-0690">Ribosome biogenesis</keyword>
<dbReference type="GO" id="GO:0005737">
    <property type="term" value="C:cytoplasm"/>
    <property type="evidence" value="ECO:0007669"/>
    <property type="project" value="UniProtKB-SubCell"/>
</dbReference>
<evidence type="ECO:0000256" key="2">
    <source>
        <dbReference type="ARBA" id="ARBA00022722"/>
    </source>
</evidence>
<organism evidence="8 9">
    <name type="scientific">Nitratireductor aestuarii</name>
    <dbReference type="NCBI Taxonomy" id="1735103"/>
    <lineage>
        <taxon>Bacteria</taxon>
        <taxon>Pseudomonadati</taxon>
        <taxon>Pseudomonadota</taxon>
        <taxon>Alphaproteobacteria</taxon>
        <taxon>Hyphomicrobiales</taxon>
        <taxon>Phyllobacteriaceae</taxon>
        <taxon>Nitratireductor</taxon>
    </lineage>
</organism>
<evidence type="ECO:0000256" key="6">
    <source>
        <dbReference type="ARBA" id="ARBA00022833"/>
    </source>
</evidence>
<keyword evidence="7" id="KW-0963">Cytoplasm</keyword>
<dbReference type="GO" id="GO:0004222">
    <property type="term" value="F:metalloendopeptidase activity"/>
    <property type="evidence" value="ECO:0007669"/>
    <property type="project" value="InterPro"/>
</dbReference>
<dbReference type="EC" id="3.1.-.-" evidence="7"/>
<proteinExistence type="inferred from homology"/>
<dbReference type="Proteomes" id="UP000636264">
    <property type="component" value="Unassembled WGS sequence"/>
</dbReference>
<keyword evidence="3 7" id="KW-0479">Metal-binding</keyword>
<dbReference type="Pfam" id="PF02130">
    <property type="entry name" value="YbeY"/>
    <property type="match status" value="1"/>
</dbReference>
<feature type="binding site" evidence="7">
    <location>
        <position position="138"/>
    </location>
    <ligand>
        <name>Zn(2+)</name>
        <dbReference type="ChEBI" id="CHEBI:29105"/>
        <note>catalytic</note>
    </ligand>
</feature>
<dbReference type="Gene3D" id="3.40.390.30">
    <property type="entry name" value="Metalloproteases ('zincins'), catalytic domain"/>
    <property type="match status" value="1"/>
</dbReference>
<evidence type="ECO:0000256" key="7">
    <source>
        <dbReference type="HAMAP-Rule" id="MF_00009"/>
    </source>
</evidence>
<dbReference type="PROSITE" id="PS01306">
    <property type="entry name" value="UPF0054"/>
    <property type="match status" value="1"/>
</dbReference>
<accession>A0A916W7A6</accession>
<dbReference type="PANTHER" id="PTHR46986:SF1">
    <property type="entry name" value="ENDORIBONUCLEASE YBEY, CHLOROPLASTIC"/>
    <property type="match status" value="1"/>
</dbReference>
<keyword evidence="2 7" id="KW-0540">Nuclease</keyword>
<evidence type="ECO:0000256" key="5">
    <source>
        <dbReference type="ARBA" id="ARBA00022801"/>
    </source>
</evidence>
<evidence type="ECO:0000313" key="9">
    <source>
        <dbReference type="Proteomes" id="UP000636264"/>
    </source>
</evidence>
<comment type="subcellular location">
    <subcellularLocation>
        <location evidence="7">Cytoplasm</location>
    </subcellularLocation>
</comment>
<reference evidence="8" key="1">
    <citation type="journal article" date="2014" name="Int. J. Syst. Evol. Microbiol.">
        <title>Complete genome sequence of Corynebacterium casei LMG S-19264T (=DSM 44701T), isolated from a smear-ripened cheese.</title>
        <authorList>
            <consortium name="US DOE Joint Genome Institute (JGI-PGF)"/>
            <person name="Walter F."/>
            <person name="Albersmeier A."/>
            <person name="Kalinowski J."/>
            <person name="Ruckert C."/>
        </authorList>
    </citation>
    <scope>NUCLEOTIDE SEQUENCE</scope>
    <source>
        <strain evidence="8">CGMCC 1.15320</strain>
    </source>
</reference>
<keyword evidence="9" id="KW-1185">Reference proteome</keyword>
<dbReference type="GO" id="GO:0006364">
    <property type="term" value="P:rRNA processing"/>
    <property type="evidence" value="ECO:0007669"/>
    <property type="project" value="UniProtKB-UniRule"/>
</dbReference>
<feature type="binding site" evidence="7">
    <location>
        <position position="128"/>
    </location>
    <ligand>
        <name>Zn(2+)</name>
        <dbReference type="ChEBI" id="CHEBI:29105"/>
        <note>catalytic</note>
    </ligand>
</feature>
<keyword evidence="7" id="KW-0698">rRNA processing</keyword>
<dbReference type="HAMAP" id="MF_00009">
    <property type="entry name" value="Endoribonucl_YbeY"/>
    <property type="match status" value="1"/>
</dbReference>